<protein>
    <submittedName>
        <fullName evidence="7">SLC13 family permease</fullName>
    </submittedName>
</protein>
<proteinExistence type="predicted"/>
<keyword evidence="4 6" id="KW-1133">Transmembrane helix</keyword>
<name>A0ABY6D1L7_9BACT</name>
<evidence type="ECO:0000256" key="5">
    <source>
        <dbReference type="ARBA" id="ARBA00023136"/>
    </source>
</evidence>
<sequence>MSLKKIFPLLAGPLAFLIVMVLDLHGLSYQGQVVLATTVWVGIWWMTEAVELEVTSLLPILLLSLGGAMKIGEVTAAYGQSYIFLFMGGFIIGLAVEKCGLHRVIAFFIVNSIGTSPRKVILGFMVATGFLSMWISNTATAIMMLPIALSLSSTGKGGGDFSTKLLLGVAYSASIGGFATLIGTPPNIIFAAVLKDTLGIDVPFIRWMLFAFPCAWLLIIICWWYLTKGLSREKISSLVIPEKPKALTKDQVRVAVVFSVVAFLWVSRSFLINLFLPQVDDTLIAIFGAIVLFIVPSEKQGKLMNWNTAKHLPWGVLLMFGGGLAIAKGFSMTDLTQWLAGGFDQLDFLPFIMIVLIVITSTNFLTEMTSNTATASMLLPLLITLSISLGVSPIVLMSGAVLAASCAFMLPVATPPNAVVFSSGKIKIKQMMQTGFWMNLVSIVLIWLFATYLAPMVF</sequence>
<evidence type="ECO:0000256" key="2">
    <source>
        <dbReference type="ARBA" id="ARBA00022448"/>
    </source>
</evidence>
<evidence type="ECO:0000256" key="4">
    <source>
        <dbReference type="ARBA" id="ARBA00022989"/>
    </source>
</evidence>
<comment type="subcellular location">
    <subcellularLocation>
        <location evidence="1">Membrane</location>
        <topology evidence="1">Multi-pass membrane protein</topology>
    </subcellularLocation>
</comment>
<feature type="transmembrane region" description="Helical" evidence="6">
    <location>
        <begin position="348"/>
        <end position="366"/>
    </location>
</feature>
<accession>A0ABY6D1L7</accession>
<keyword evidence="3 6" id="KW-0812">Transmembrane</keyword>
<feature type="transmembrane region" description="Helical" evidence="6">
    <location>
        <begin position="402"/>
        <end position="424"/>
    </location>
</feature>
<feature type="transmembrane region" description="Helical" evidence="6">
    <location>
        <begin position="311"/>
        <end position="328"/>
    </location>
</feature>
<dbReference type="RefSeq" id="WP_263051795.1">
    <property type="nucleotide sequence ID" value="NZ_CP106735.1"/>
</dbReference>
<feature type="transmembrane region" description="Helical" evidence="6">
    <location>
        <begin position="436"/>
        <end position="454"/>
    </location>
</feature>
<feature type="transmembrane region" description="Helical" evidence="6">
    <location>
        <begin position="165"/>
        <end position="184"/>
    </location>
</feature>
<dbReference type="InterPro" id="IPR001898">
    <property type="entry name" value="SLC13A/DASS"/>
</dbReference>
<feature type="transmembrane region" description="Helical" evidence="6">
    <location>
        <begin position="282"/>
        <end position="299"/>
    </location>
</feature>
<dbReference type="Pfam" id="PF00939">
    <property type="entry name" value="Na_sulph_symp"/>
    <property type="match status" value="1"/>
</dbReference>
<evidence type="ECO:0000313" key="8">
    <source>
        <dbReference type="Proteomes" id="UP001062165"/>
    </source>
</evidence>
<feature type="transmembrane region" description="Helical" evidence="6">
    <location>
        <begin position="83"/>
        <end position="109"/>
    </location>
</feature>
<reference evidence="7" key="1">
    <citation type="submission" date="2022-10" db="EMBL/GenBank/DDBJ databases">
        <title>Comparative genomics and taxonomic characterization of three novel marine species of genus Reichenbachiella exhibiting antioxidant and polysaccharide degradation activities.</title>
        <authorList>
            <person name="Muhammad N."/>
            <person name="Lee Y.-J."/>
            <person name="Ko J."/>
            <person name="Kim S.-G."/>
        </authorList>
    </citation>
    <scope>NUCLEOTIDE SEQUENCE</scope>
    <source>
        <strain evidence="7">Wsw4-B4</strain>
    </source>
</reference>
<feature type="transmembrane region" description="Helical" evidence="6">
    <location>
        <begin position="254"/>
        <end position="276"/>
    </location>
</feature>
<evidence type="ECO:0000256" key="3">
    <source>
        <dbReference type="ARBA" id="ARBA00022692"/>
    </source>
</evidence>
<keyword evidence="2" id="KW-0813">Transport</keyword>
<dbReference type="InterPro" id="IPR031312">
    <property type="entry name" value="Na/sul_symport_CS"/>
</dbReference>
<evidence type="ECO:0000313" key="7">
    <source>
        <dbReference type="EMBL" id="UXX80065.1"/>
    </source>
</evidence>
<evidence type="ECO:0000256" key="6">
    <source>
        <dbReference type="SAM" id="Phobius"/>
    </source>
</evidence>
<dbReference type="EMBL" id="CP106735">
    <property type="protein sequence ID" value="UXX80065.1"/>
    <property type="molecule type" value="Genomic_DNA"/>
</dbReference>
<dbReference type="PROSITE" id="PS01271">
    <property type="entry name" value="NA_SULFATE"/>
    <property type="match status" value="1"/>
</dbReference>
<keyword evidence="8" id="KW-1185">Reference proteome</keyword>
<dbReference type="CDD" id="cd01115">
    <property type="entry name" value="SLC13_permease"/>
    <property type="match status" value="1"/>
</dbReference>
<feature type="transmembrane region" description="Helical" evidence="6">
    <location>
        <begin position="121"/>
        <end position="145"/>
    </location>
</feature>
<dbReference type="PANTHER" id="PTHR10283:SF82">
    <property type="entry name" value="SOLUTE CARRIER FAMILY 13 MEMBER 2"/>
    <property type="match status" value="1"/>
</dbReference>
<dbReference type="PANTHER" id="PTHR10283">
    <property type="entry name" value="SOLUTE CARRIER FAMILY 13 MEMBER"/>
    <property type="match status" value="1"/>
</dbReference>
<dbReference type="Proteomes" id="UP001062165">
    <property type="component" value="Chromosome"/>
</dbReference>
<dbReference type="NCBIfam" id="TIGR00785">
    <property type="entry name" value="dass"/>
    <property type="match status" value="1"/>
</dbReference>
<keyword evidence="5 6" id="KW-0472">Membrane</keyword>
<feature type="transmembrane region" description="Helical" evidence="6">
    <location>
        <begin position="378"/>
        <end position="396"/>
    </location>
</feature>
<organism evidence="7 8">
    <name type="scientific">Reichenbachiella carrageenanivorans</name>
    <dbReference type="NCBI Taxonomy" id="2979869"/>
    <lineage>
        <taxon>Bacteria</taxon>
        <taxon>Pseudomonadati</taxon>
        <taxon>Bacteroidota</taxon>
        <taxon>Cytophagia</taxon>
        <taxon>Cytophagales</taxon>
        <taxon>Reichenbachiellaceae</taxon>
        <taxon>Reichenbachiella</taxon>
    </lineage>
</organism>
<feature type="transmembrane region" description="Helical" evidence="6">
    <location>
        <begin position="204"/>
        <end position="226"/>
    </location>
</feature>
<evidence type="ECO:0000256" key="1">
    <source>
        <dbReference type="ARBA" id="ARBA00004141"/>
    </source>
</evidence>
<gene>
    <name evidence="7" type="ORF">N7E81_02960</name>
</gene>